<organism evidence="2 3">
    <name type="scientific">Merluccius polli</name>
    <name type="common">Benguela hake</name>
    <name type="synonym">Merluccius cadenati</name>
    <dbReference type="NCBI Taxonomy" id="89951"/>
    <lineage>
        <taxon>Eukaryota</taxon>
        <taxon>Metazoa</taxon>
        <taxon>Chordata</taxon>
        <taxon>Craniata</taxon>
        <taxon>Vertebrata</taxon>
        <taxon>Euteleostomi</taxon>
        <taxon>Actinopterygii</taxon>
        <taxon>Neopterygii</taxon>
        <taxon>Teleostei</taxon>
        <taxon>Neoteleostei</taxon>
        <taxon>Acanthomorphata</taxon>
        <taxon>Zeiogadaria</taxon>
        <taxon>Gadariae</taxon>
        <taxon>Gadiformes</taxon>
        <taxon>Gadoidei</taxon>
        <taxon>Merlucciidae</taxon>
        <taxon>Merluccius</taxon>
    </lineage>
</organism>
<protein>
    <submittedName>
        <fullName evidence="2">Uncharacterized protein</fullName>
    </submittedName>
</protein>
<keyword evidence="1" id="KW-0472">Membrane</keyword>
<comment type="caution">
    <text evidence="2">The sequence shown here is derived from an EMBL/GenBank/DDBJ whole genome shotgun (WGS) entry which is preliminary data.</text>
</comment>
<proteinExistence type="predicted"/>
<keyword evidence="3" id="KW-1185">Reference proteome</keyword>
<keyword evidence="1" id="KW-1133">Transmembrane helix</keyword>
<dbReference type="AlphaFoldDB" id="A0AA47MGW7"/>
<dbReference type="EMBL" id="JAOPHQ010004282">
    <property type="protein sequence ID" value="KAK0139905.1"/>
    <property type="molecule type" value="Genomic_DNA"/>
</dbReference>
<reference evidence="2" key="1">
    <citation type="journal article" date="2023" name="Front. Mar. Sci.">
        <title>A new Merluccius polli reference genome to investigate the effects of global change in West African waters.</title>
        <authorList>
            <person name="Mateo J.L."/>
            <person name="Blanco-Fernandez C."/>
            <person name="Garcia-Vazquez E."/>
            <person name="Machado-Schiaffino G."/>
        </authorList>
    </citation>
    <scope>NUCLEOTIDE SEQUENCE</scope>
    <source>
        <strain evidence="2">C29</strain>
        <tissue evidence="2">Fin</tissue>
    </source>
</reference>
<name>A0AA47MGW7_MERPO</name>
<gene>
    <name evidence="2" type="ORF">N1851_023181</name>
</gene>
<dbReference type="Proteomes" id="UP001174136">
    <property type="component" value="Unassembled WGS sequence"/>
</dbReference>
<evidence type="ECO:0000313" key="2">
    <source>
        <dbReference type="EMBL" id="KAK0139905.1"/>
    </source>
</evidence>
<sequence length="111" mass="12595">MGMGKRTDLAMLEHNENIVKRKQATTNFDEFHISLKYIVSDPNSGCKNIQSPHHRVHQHTHPNCYGEMKEPEYYLQCTIIIIIIIITAPACAASQHCTDAQTFKGRCSNPI</sequence>
<evidence type="ECO:0000313" key="3">
    <source>
        <dbReference type="Proteomes" id="UP001174136"/>
    </source>
</evidence>
<evidence type="ECO:0000256" key="1">
    <source>
        <dbReference type="SAM" id="Phobius"/>
    </source>
</evidence>
<keyword evidence="1" id="KW-0812">Transmembrane</keyword>
<feature type="transmembrane region" description="Helical" evidence="1">
    <location>
        <begin position="73"/>
        <end position="94"/>
    </location>
</feature>
<accession>A0AA47MGW7</accession>